<proteinExistence type="predicted"/>
<reference evidence="1" key="1">
    <citation type="submission" date="2024-05" db="EMBL/GenBank/DDBJ databases">
        <title>Isolation and characterization of Sporomusa carbonis sp. nov., a carboxydotrophic hydrogenogen in the genus of Sporomusa isolated from a charcoal burning pile.</title>
        <authorList>
            <person name="Boeer T."/>
            <person name="Rosenbaum F."/>
            <person name="Eysell L."/>
            <person name="Mueller V."/>
            <person name="Daniel R."/>
            <person name="Poehlein A."/>
        </authorList>
    </citation>
    <scope>NUCLEOTIDE SEQUENCE [LARGE SCALE GENOMIC DNA]</scope>
    <source>
        <strain evidence="1">DSM 10669</strain>
    </source>
</reference>
<gene>
    <name evidence="1" type="ORF">SPSIL_035920</name>
</gene>
<organism evidence="1 2">
    <name type="scientific">Sporomusa silvacetica DSM 10669</name>
    <dbReference type="NCBI Taxonomy" id="1123289"/>
    <lineage>
        <taxon>Bacteria</taxon>
        <taxon>Bacillati</taxon>
        <taxon>Bacillota</taxon>
        <taxon>Negativicutes</taxon>
        <taxon>Selenomonadales</taxon>
        <taxon>Sporomusaceae</taxon>
        <taxon>Sporomusa</taxon>
    </lineage>
</organism>
<sequence length="138" mass="16082">MKREKEDFEKAVRRLLEQTFACQKDAEQALASFHVQNKKKLWALKGSINSTTQVLYKRGRRPANQPPQVDRTNITWHIKSDGIEQHQENIAKKTRQLMTFVLITNVPETTMDDQAVLFTYKGQSVVEVQFHLLKTQKI</sequence>
<dbReference type="RefSeq" id="WP_169717987.1">
    <property type="nucleotide sequence ID" value="NZ_CP155573.1"/>
</dbReference>
<dbReference type="EMBL" id="CP155573">
    <property type="protein sequence ID" value="XFO67394.1"/>
    <property type="molecule type" value="Genomic_DNA"/>
</dbReference>
<evidence type="ECO:0000313" key="2">
    <source>
        <dbReference type="Proteomes" id="UP000216752"/>
    </source>
</evidence>
<accession>A0ABZ3IPP9</accession>
<keyword evidence="2" id="KW-1185">Reference proteome</keyword>
<protein>
    <submittedName>
        <fullName evidence="1">Uncharacterized protein</fullName>
    </submittedName>
</protein>
<name>A0ABZ3IPP9_9FIRM</name>
<evidence type="ECO:0000313" key="1">
    <source>
        <dbReference type="EMBL" id="XFO67394.1"/>
    </source>
</evidence>
<dbReference type="Proteomes" id="UP000216752">
    <property type="component" value="Chromosome"/>
</dbReference>